<dbReference type="PANTHER" id="PTHR11576">
    <property type="entry name" value="ZONA PELLUCIDA SPERM-BINDING PROTEIN 3"/>
    <property type="match status" value="1"/>
</dbReference>
<dbReference type="Gene3D" id="2.60.40.4100">
    <property type="entry name" value="Zona pellucida, ZP-C domain"/>
    <property type="match status" value="1"/>
</dbReference>
<dbReference type="AlphaFoldDB" id="A0A3P9IKH9"/>
<dbReference type="Proteomes" id="UP000265200">
    <property type="component" value="Chromosome 16"/>
</dbReference>
<dbReference type="FunFam" id="2.60.40.3210:FF:000001">
    <property type="entry name" value="Zona pellucida sperm-binding protein 3"/>
    <property type="match status" value="1"/>
</dbReference>
<keyword evidence="6" id="KW-0964">Secreted</keyword>
<proteinExistence type="inferred from homology"/>
<keyword evidence="9" id="KW-0812">Transmembrane</keyword>
<evidence type="ECO:0000256" key="14">
    <source>
        <dbReference type="ARBA" id="ARBA00023180"/>
    </source>
</evidence>
<sequence>MVRVVCLNMVYLLVSLYLLLSCTAGGPRAVKAFNQTDLVIEALRRVFRDKPPPPPRPRLHGVPMFTDSHQDQPAPPRGNGQGAVSEPVRELLLPVWPDISPRSASAVTVRTWCAQSRMQLQVDRSIIGSEEPDSLLRLGTCRVSRSTETHLYFDYDLSMCGTKRTTIDNRMVYFNVLHYNPPKPRGPIRRALPFSLPVACYFSRYIHTYKVGHTPTVQIHEVSNQRKNTAKVTLTARNAEWEKFSPSDHFVIGDSLHFEAKASTLSQHERLYVHTCYISRDQSHTATPQFPIMKNYGCMVEKKTGRSRFIKHKDDAVRFSVDSSSFKGMTGQPLYMHCIVSVEDSAPTPSAKSCSYNTKDRKWVELFGPDSVCDCCDSICSSTAPTEMQVMSSRPWSIESKGKVVSSMKRKSVPDSLLTTEAPRLEPGEQSWRSWPAEPAEMLMGKVEQLRRGLDWSFGDGGVSWFDEAEEKHVKGSAVVEEEKITEPHRIFEEIFRFDEPVPA</sequence>
<reference evidence="19 20" key="2">
    <citation type="submission" date="2017-04" db="EMBL/GenBank/DDBJ databases">
        <title>CpG methylation of centromeres and impact of large insertions on vertebrate speciation.</title>
        <authorList>
            <person name="Ichikawa K."/>
            <person name="Yoshimura J."/>
            <person name="Morishita S."/>
        </authorList>
    </citation>
    <scope>NUCLEOTIDE SEQUENCE</scope>
    <source>
        <strain evidence="19 20">HSOK</strain>
    </source>
</reference>
<dbReference type="SMART" id="SM00241">
    <property type="entry name" value="ZP"/>
    <property type="match status" value="1"/>
</dbReference>
<feature type="region of interest" description="Disordered" evidence="16">
    <location>
        <begin position="47"/>
        <end position="84"/>
    </location>
</feature>
<feature type="signal peptide" evidence="17">
    <location>
        <begin position="1"/>
        <end position="24"/>
    </location>
</feature>
<keyword evidence="5" id="KW-1003">Cell membrane</keyword>
<evidence type="ECO:0000256" key="13">
    <source>
        <dbReference type="ARBA" id="ARBA00023157"/>
    </source>
</evidence>
<dbReference type="InterPro" id="IPR055356">
    <property type="entry name" value="ZP-N"/>
</dbReference>
<evidence type="ECO:0000256" key="1">
    <source>
        <dbReference type="ARBA" id="ARBA00004251"/>
    </source>
</evidence>
<dbReference type="Ensembl" id="ENSORLT00015029518.1">
    <property type="protein sequence ID" value="ENSORLP00015020340.1"/>
    <property type="gene ID" value="ENSORLG00015021459.1"/>
</dbReference>
<keyword evidence="12" id="KW-0472">Membrane</keyword>
<dbReference type="Pfam" id="PF00100">
    <property type="entry name" value="Zona_pellucida"/>
    <property type="match status" value="1"/>
</dbReference>
<reference key="1">
    <citation type="journal article" date="2007" name="Nature">
        <title>The medaka draft genome and insights into vertebrate genome evolution.</title>
        <authorList>
            <person name="Kasahara M."/>
            <person name="Naruse K."/>
            <person name="Sasaki S."/>
            <person name="Nakatani Y."/>
            <person name="Qu W."/>
            <person name="Ahsan B."/>
            <person name="Yamada T."/>
            <person name="Nagayasu Y."/>
            <person name="Doi K."/>
            <person name="Kasai Y."/>
            <person name="Jindo T."/>
            <person name="Kobayashi D."/>
            <person name="Shimada A."/>
            <person name="Toyoda A."/>
            <person name="Kuroki Y."/>
            <person name="Fujiyama A."/>
            <person name="Sasaki T."/>
            <person name="Shimizu A."/>
            <person name="Asakawa S."/>
            <person name="Shimizu N."/>
            <person name="Hashimoto S."/>
            <person name="Yang J."/>
            <person name="Lee Y."/>
            <person name="Matsushima K."/>
            <person name="Sugano S."/>
            <person name="Sakaizumi M."/>
            <person name="Narita T."/>
            <person name="Ohishi K."/>
            <person name="Haga S."/>
            <person name="Ohta F."/>
            <person name="Nomoto H."/>
            <person name="Nogata K."/>
            <person name="Morishita T."/>
            <person name="Endo T."/>
            <person name="Shin-I T."/>
            <person name="Takeda H."/>
            <person name="Morishita S."/>
            <person name="Kohara Y."/>
        </authorList>
    </citation>
    <scope>NUCLEOTIDE SEQUENCE [LARGE SCALE GENOMIC DNA]</scope>
    <source>
        <strain>Hd-rR</strain>
    </source>
</reference>
<evidence type="ECO:0000259" key="18">
    <source>
        <dbReference type="PROSITE" id="PS51034"/>
    </source>
</evidence>
<dbReference type="InterPro" id="IPR042235">
    <property type="entry name" value="ZP-C_dom"/>
</dbReference>
<dbReference type="PROSITE" id="PS51257">
    <property type="entry name" value="PROKAR_LIPOPROTEIN"/>
    <property type="match status" value="1"/>
</dbReference>
<keyword evidence="11" id="KW-1133">Transmembrane helix</keyword>
<evidence type="ECO:0000256" key="16">
    <source>
        <dbReference type="SAM" id="MobiDB-lite"/>
    </source>
</evidence>
<accession>A0A3P9IKH9</accession>
<keyword evidence="8" id="KW-0165">Cleavage on pair of basic residues</keyword>
<evidence type="ECO:0000256" key="9">
    <source>
        <dbReference type="ARBA" id="ARBA00022692"/>
    </source>
</evidence>
<evidence type="ECO:0000256" key="10">
    <source>
        <dbReference type="ARBA" id="ARBA00022729"/>
    </source>
</evidence>
<keyword evidence="10 17" id="KW-0732">Signal</keyword>
<feature type="domain" description="ZP" evidence="18">
    <location>
        <begin position="112"/>
        <end position="361"/>
    </location>
</feature>
<evidence type="ECO:0000256" key="3">
    <source>
        <dbReference type="ARBA" id="ARBA00006735"/>
    </source>
</evidence>
<reference evidence="19" key="4">
    <citation type="submission" date="2025-09" db="UniProtKB">
        <authorList>
            <consortium name="Ensembl"/>
        </authorList>
    </citation>
    <scope>IDENTIFICATION</scope>
    <source>
        <strain evidence="19">HSOK</strain>
    </source>
</reference>
<evidence type="ECO:0000256" key="8">
    <source>
        <dbReference type="ARBA" id="ARBA00022685"/>
    </source>
</evidence>
<evidence type="ECO:0000256" key="11">
    <source>
        <dbReference type="ARBA" id="ARBA00022989"/>
    </source>
</evidence>
<evidence type="ECO:0000256" key="6">
    <source>
        <dbReference type="ARBA" id="ARBA00022525"/>
    </source>
</evidence>
<evidence type="ECO:0000256" key="12">
    <source>
        <dbReference type="ARBA" id="ARBA00023136"/>
    </source>
</evidence>
<dbReference type="PROSITE" id="PS51034">
    <property type="entry name" value="ZP_2"/>
    <property type="match status" value="1"/>
</dbReference>
<keyword evidence="13" id="KW-1015">Disulfide bond</keyword>
<comment type="subcellular location">
    <subcellularLocation>
        <location evidence="1">Cell membrane</location>
        <topology evidence="1">Single-pass type I membrane protein</topology>
    </subcellularLocation>
    <subcellularLocation>
        <location evidence="2">Secreted</location>
        <location evidence="2">Extracellular space</location>
        <location evidence="2">Extracellular matrix</location>
    </subcellularLocation>
</comment>
<evidence type="ECO:0000313" key="19">
    <source>
        <dbReference type="Ensembl" id="ENSORLP00015020340.1"/>
    </source>
</evidence>
<dbReference type="InterPro" id="IPR001507">
    <property type="entry name" value="ZP_dom"/>
</dbReference>
<evidence type="ECO:0000256" key="15">
    <source>
        <dbReference type="ARBA" id="ARBA00030824"/>
    </source>
</evidence>
<organism evidence="19 20">
    <name type="scientific">Oryzias latipes</name>
    <name type="common">Japanese rice fish</name>
    <name type="synonym">Japanese killifish</name>
    <dbReference type="NCBI Taxonomy" id="8090"/>
    <lineage>
        <taxon>Eukaryota</taxon>
        <taxon>Metazoa</taxon>
        <taxon>Chordata</taxon>
        <taxon>Craniata</taxon>
        <taxon>Vertebrata</taxon>
        <taxon>Euteleostomi</taxon>
        <taxon>Actinopterygii</taxon>
        <taxon>Neopterygii</taxon>
        <taxon>Teleostei</taxon>
        <taxon>Neoteleostei</taxon>
        <taxon>Acanthomorphata</taxon>
        <taxon>Ovalentaria</taxon>
        <taxon>Atherinomorphae</taxon>
        <taxon>Beloniformes</taxon>
        <taxon>Adrianichthyidae</taxon>
        <taxon>Oryziinae</taxon>
        <taxon>Oryzias</taxon>
    </lineage>
</organism>
<protein>
    <recommendedName>
        <fullName evidence="4">Zona pellucida sperm-binding protein 3</fullName>
    </recommendedName>
    <alternativeName>
        <fullName evidence="15">Zona pellucida glycoprotein 3</fullName>
    </alternativeName>
</protein>
<dbReference type="InterPro" id="IPR055355">
    <property type="entry name" value="ZP-C"/>
</dbReference>
<keyword evidence="14" id="KW-0325">Glycoprotein</keyword>
<keyword evidence="7" id="KW-0272">Extracellular matrix</keyword>
<evidence type="ECO:0000313" key="20">
    <source>
        <dbReference type="Proteomes" id="UP000265200"/>
    </source>
</evidence>
<evidence type="ECO:0000256" key="5">
    <source>
        <dbReference type="ARBA" id="ARBA00022475"/>
    </source>
</evidence>
<evidence type="ECO:0000256" key="2">
    <source>
        <dbReference type="ARBA" id="ARBA00004498"/>
    </source>
</evidence>
<dbReference type="PANTHER" id="PTHR11576:SF26">
    <property type="entry name" value="ZONA PELLUCIDA GLYCOPROTEIN 3D TANDEM DUPLICATE 2"/>
    <property type="match status" value="1"/>
</dbReference>
<evidence type="ECO:0000256" key="17">
    <source>
        <dbReference type="SAM" id="SignalP"/>
    </source>
</evidence>
<name>A0A3P9IKH9_ORYLA</name>
<evidence type="ECO:0000256" key="4">
    <source>
        <dbReference type="ARBA" id="ARBA00017980"/>
    </source>
</evidence>
<evidence type="ECO:0000256" key="7">
    <source>
        <dbReference type="ARBA" id="ARBA00022530"/>
    </source>
</evidence>
<dbReference type="FunFam" id="2.60.40.4100:FF:000002">
    <property type="entry name" value="Zona pellucida sperm-binding protein 3"/>
    <property type="match status" value="1"/>
</dbReference>
<feature type="chain" id="PRO_5018218235" description="Zona pellucida sperm-binding protein 3" evidence="17">
    <location>
        <begin position="25"/>
        <end position="504"/>
    </location>
</feature>
<dbReference type="Gene3D" id="2.60.40.3210">
    <property type="entry name" value="Zona pellucida, ZP-N domain"/>
    <property type="match status" value="1"/>
</dbReference>
<reference evidence="19" key="3">
    <citation type="submission" date="2025-08" db="UniProtKB">
        <authorList>
            <consortium name="Ensembl"/>
        </authorList>
    </citation>
    <scope>IDENTIFICATION</scope>
    <source>
        <strain evidence="19">HSOK</strain>
    </source>
</reference>
<dbReference type="GO" id="GO:0005886">
    <property type="term" value="C:plasma membrane"/>
    <property type="evidence" value="ECO:0007669"/>
    <property type="project" value="UniProtKB-SubCell"/>
</dbReference>
<dbReference type="Pfam" id="PF23344">
    <property type="entry name" value="ZP-N"/>
    <property type="match status" value="1"/>
</dbReference>
<comment type="similarity">
    <text evidence="3">Belongs to the ZP domain family. ZPC subfamily.</text>
</comment>